<dbReference type="InterPro" id="IPR011701">
    <property type="entry name" value="MFS"/>
</dbReference>
<dbReference type="EMBL" id="JAZDUA010000211">
    <property type="protein sequence ID" value="KAK7864057.1"/>
    <property type="molecule type" value="Genomic_DNA"/>
</dbReference>
<keyword evidence="2 5" id="KW-0812">Transmembrane</keyword>
<dbReference type="PANTHER" id="PTHR23507:SF39">
    <property type="entry name" value="GH23453P-RELATED"/>
    <property type="match status" value="1"/>
</dbReference>
<evidence type="ECO:0000256" key="3">
    <source>
        <dbReference type="ARBA" id="ARBA00022989"/>
    </source>
</evidence>
<keyword evidence="7" id="KW-1185">Reference proteome</keyword>
<accession>A0AAN9Z615</accession>
<feature type="transmembrane region" description="Helical" evidence="5">
    <location>
        <begin position="450"/>
        <end position="471"/>
    </location>
</feature>
<feature type="transmembrane region" description="Helical" evidence="5">
    <location>
        <begin position="127"/>
        <end position="148"/>
    </location>
</feature>
<feature type="transmembrane region" description="Helical" evidence="5">
    <location>
        <begin position="192"/>
        <end position="215"/>
    </location>
</feature>
<dbReference type="PANTHER" id="PTHR23507">
    <property type="entry name" value="ZGC:174356"/>
    <property type="match status" value="1"/>
</dbReference>
<feature type="transmembrane region" description="Helical" evidence="5">
    <location>
        <begin position="221"/>
        <end position="245"/>
    </location>
</feature>
<dbReference type="AlphaFoldDB" id="A0AAN9Z615"/>
<dbReference type="GO" id="GO:0016020">
    <property type="term" value="C:membrane"/>
    <property type="evidence" value="ECO:0007669"/>
    <property type="project" value="UniProtKB-SubCell"/>
</dbReference>
<name>A0AAN9Z615_9ORTH</name>
<reference evidence="6 7" key="1">
    <citation type="submission" date="2024-03" db="EMBL/GenBank/DDBJ databases">
        <title>The genome assembly and annotation of the cricket Gryllus longicercus Weissman &amp; Gray.</title>
        <authorList>
            <person name="Szrajer S."/>
            <person name="Gray D."/>
            <person name="Ylla G."/>
        </authorList>
    </citation>
    <scope>NUCLEOTIDE SEQUENCE [LARGE SCALE GENOMIC DNA]</scope>
    <source>
        <strain evidence="6">DAG 2021-001</strain>
        <tissue evidence="6">Whole body minus gut</tissue>
    </source>
</reference>
<dbReference type="Gene3D" id="1.20.1250.20">
    <property type="entry name" value="MFS general substrate transporter like domains"/>
    <property type="match status" value="1"/>
</dbReference>
<evidence type="ECO:0000256" key="1">
    <source>
        <dbReference type="ARBA" id="ARBA00004141"/>
    </source>
</evidence>
<proteinExistence type="predicted"/>
<feature type="transmembrane region" description="Helical" evidence="5">
    <location>
        <begin position="154"/>
        <end position="180"/>
    </location>
</feature>
<dbReference type="InterPro" id="IPR036259">
    <property type="entry name" value="MFS_trans_sf"/>
</dbReference>
<dbReference type="Pfam" id="PF07690">
    <property type="entry name" value="MFS_1"/>
    <property type="match status" value="1"/>
</dbReference>
<feature type="transmembrane region" description="Helical" evidence="5">
    <location>
        <begin position="92"/>
        <end position="115"/>
    </location>
</feature>
<dbReference type="SUPFAM" id="SSF103473">
    <property type="entry name" value="MFS general substrate transporter"/>
    <property type="match status" value="1"/>
</dbReference>
<keyword evidence="4 5" id="KW-0472">Membrane</keyword>
<gene>
    <name evidence="6" type="ORF">R5R35_002712</name>
</gene>
<feature type="transmembrane region" description="Helical" evidence="5">
    <location>
        <begin position="289"/>
        <end position="314"/>
    </location>
</feature>
<feature type="transmembrane region" description="Helical" evidence="5">
    <location>
        <begin position="416"/>
        <end position="438"/>
    </location>
</feature>
<evidence type="ECO:0000256" key="4">
    <source>
        <dbReference type="ARBA" id="ARBA00023136"/>
    </source>
</evidence>
<evidence type="ECO:0008006" key="8">
    <source>
        <dbReference type="Google" id="ProtNLM"/>
    </source>
</evidence>
<feature type="transmembrane region" description="Helical" evidence="5">
    <location>
        <begin position="357"/>
        <end position="376"/>
    </location>
</feature>
<evidence type="ECO:0000313" key="6">
    <source>
        <dbReference type="EMBL" id="KAK7864057.1"/>
    </source>
</evidence>
<feature type="transmembrane region" description="Helical" evidence="5">
    <location>
        <begin position="382"/>
        <end position="404"/>
    </location>
</feature>
<evidence type="ECO:0000313" key="7">
    <source>
        <dbReference type="Proteomes" id="UP001378592"/>
    </source>
</evidence>
<comment type="caution">
    <text evidence="6">The sequence shown here is derived from an EMBL/GenBank/DDBJ whole genome shotgun (WGS) entry which is preliminary data.</text>
</comment>
<dbReference type="GO" id="GO:0022857">
    <property type="term" value="F:transmembrane transporter activity"/>
    <property type="evidence" value="ECO:0007669"/>
    <property type="project" value="InterPro"/>
</dbReference>
<feature type="transmembrane region" description="Helical" evidence="5">
    <location>
        <begin position="25"/>
        <end position="46"/>
    </location>
</feature>
<evidence type="ECO:0000256" key="2">
    <source>
        <dbReference type="ARBA" id="ARBA00022692"/>
    </source>
</evidence>
<sequence>MAQQRTDFESSYNAISTDENERKSWYYYIPVTIEPAVFLFCFGSTLCNTVTTNLFLVHTCENSLGFNHSVCQRLTDKTYNNSHELETEVQRVVTYFTLGKTLIEGIIPALLSFYIGPWSDVNGRKPIIMWPMLGFTLSYMILLFESLFPKLPVVVLMLSSLPAALTGGFISFISGIYSYISDVSKSDKRTLRLGMVEVALFGGLLGGSVAVSYIYNAAGQWGYIAVYATSVFCCILAWLFCCIFVQESVVNGESEYPCCCVSTGLFKNNFFAEMIGFCIEKRPDHNRAIMFILLIVMGTCIGTFEGELSVLFLFTREKFGWDLHKYSIFAAVAMAINIVGLFFGTHILGPCLRLSPAVASAFGFFMKLLAAVVTALSPAYWYMYVGVVVSLPGACVGPWVRSILSTSVPKADIGKVFSIVASVESLVPIAAGPVYTLLYNGTIQSFPGAFFLLSAGLFAVDVLLLLGVVVLQRRQDSNQYLHSALIQEDDNHQ</sequence>
<feature type="transmembrane region" description="Helical" evidence="5">
    <location>
        <begin position="326"/>
        <end position="345"/>
    </location>
</feature>
<organism evidence="6 7">
    <name type="scientific">Gryllus longicercus</name>
    <dbReference type="NCBI Taxonomy" id="2509291"/>
    <lineage>
        <taxon>Eukaryota</taxon>
        <taxon>Metazoa</taxon>
        <taxon>Ecdysozoa</taxon>
        <taxon>Arthropoda</taxon>
        <taxon>Hexapoda</taxon>
        <taxon>Insecta</taxon>
        <taxon>Pterygota</taxon>
        <taxon>Neoptera</taxon>
        <taxon>Polyneoptera</taxon>
        <taxon>Orthoptera</taxon>
        <taxon>Ensifera</taxon>
        <taxon>Gryllidea</taxon>
        <taxon>Grylloidea</taxon>
        <taxon>Gryllidae</taxon>
        <taxon>Gryllinae</taxon>
        <taxon>Gryllus</taxon>
    </lineage>
</organism>
<protein>
    <recommendedName>
        <fullName evidence="8">Proton-coupled folate transporter</fullName>
    </recommendedName>
</protein>
<keyword evidence="3 5" id="KW-1133">Transmembrane helix</keyword>
<comment type="subcellular location">
    <subcellularLocation>
        <location evidence="1">Membrane</location>
        <topology evidence="1">Multi-pass membrane protein</topology>
    </subcellularLocation>
</comment>
<dbReference type="Proteomes" id="UP001378592">
    <property type="component" value="Unassembled WGS sequence"/>
</dbReference>
<evidence type="ECO:0000256" key="5">
    <source>
        <dbReference type="SAM" id="Phobius"/>
    </source>
</evidence>